<proteinExistence type="predicted"/>
<evidence type="ECO:0000313" key="2">
    <source>
        <dbReference type="Proteomes" id="UP000325315"/>
    </source>
</evidence>
<organism evidence="1 2">
    <name type="scientific">Gossypium australe</name>
    <dbReference type="NCBI Taxonomy" id="47621"/>
    <lineage>
        <taxon>Eukaryota</taxon>
        <taxon>Viridiplantae</taxon>
        <taxon>Streptophyta</taxon>
        <taxon>Embryophyta</taxon>
        <taxon>Tracheophyta</taxon>
        <taxon>Spermatophyta</taxon>
        <taxon>Magnoliopsida</taxon>
        <taxon>eudicotyledons</taxon>
        <taxon>Gunneridae</taxon>
        <taxon>Pentapetalae</taxon>
        <taxon>rosids</taxon>
        <taxon>malvids</taxon>
        <taxon>Malvales</taxon>
        <taxon>Malvaceae</taxon>
        <taxon>Malvoideae</taxon>
        <taxon>Gossypium</taxon>
    </lineage>
</organism>
<sequence length="126" mass="14406">MKAGSAAKLIVDALLQRFLPLARRRIETAQVQVFLFYNITFDFDYTQSMLWSPLFPHAYNPTDMDFGPIAFDNESGSGFGLEMEKSNCGAKNLRPNNIRKKIATVVFNISLNLLRNKNKNKEEHSF</sequence>
<gene>
    <name evidence="1" type="ORF">EPI10_001273</name>
</gene>
<dbReference type="Proteomes" id="UP000325315">
    <property type="component" value="Unassembled WGS sequence"/>
</dbReference>
<dbReference type="OrthoDB" id="1678883at2759"/>
<name>A0A5B6VAK1_9ROSI</name>
<protein>
    <submittedName>
        <fullName evidence="1">Furry-like protein</fullName>
    </submittedName>
</protein>
<dbReference type="EMBL" id="SMMG02000007">
    <property type="protein sequence ID" value="KAA3466159.1"/>
    <property type="molecule type" value="Genomic_DNA"/>
</dbReference>
<dbReference type="AlphaFoldDB" id="A0A5B6VAK1"/>
<comment type="caution">
    <text evidence="1">The sequence shown here is derived from an EMBL/GenBank/DDBJ whole genome shotgun (WGS) entry which is preliminary data.</text>
</comment>
<keyword evidence="2" id="KW-1185">Reference proteome</keyword>
<evidence type="ECO:0000313" key="1">
    <source>
        <dbReference type="EMBL" id="KAA3466159.1"/>
    </source>
</evidence>
<reference evidence="1" key="1">
    <citation type="submission" date="2019-08" db="EMBL/GenBank/DDBJ databases">
        <authorList>
            <person name="Liu F."/>
        </authorList>
    </citation>
    <scope>NUCLEOTIDE SEQUENCE [LARGE SCALE GENOMIC DNA]</scope>
    <source>
        <strain evidence="1">PA1801</strain>
        <tissue evidence="1">Leaf</tissue>
    </source>
</reference>
<accession>A0A5B6VAK1</accession>